<gene>
    <name evidence="1" type="ORF">PDIGIT_LOCUS3030</name>
</gene>
<dbReference type="AlphaFoldDB" id="A0A9W4U991"/>
<protein>
    <submittedName>
        <fullName evidence="1">Uncharacterized protein</fullName>
    </submittedName>
</protein>
<evidence type="ECO:0000313" key="2">
    <source>
        <dbReference type="Proteomes" id="UP001152607"/>
    </source>
</evidence>
<organism evidence="1 2">
    <name type="scientific">Periconia digitata</name>
    <dbReference type="NCBI Taxonomy" id="1303443"/>
    <lineage>
        <taxon>Eukaryota</taxon>
        <taxon>Fungi</taxon>
        <taxon>Dikarya</taxon>
        <taxon>Ascomycota</taxon>
        <taxon>Pezizomycotina</taxon>
        <taxon>Dothideomycetes</taxon>
        <taxon>Pleosporomycetidae</taxon>
        <taxon>Pleosporales</taxon>
        <taxon>Massarineae</taxon>
        <taxon>Periconiaceae</taxon>
        <taxon>Periconia</taxon>
    </lineage>
</organism>
<comment type="caution">
    <text evidence="1">The sequence shown here is derived from an EMBL/GenBank/DDBJ whole genome shotgun (WGS) entry which is preliminary data.</text>
</comment>
<name>A0A9W4U991_9PLEO</name>
<accession>A0A9W4U991</accession>
<proteinExistence type="predicted"/>
<reference evidence="1" key="1">
    <citation type="submission" date="2023-01" db="EMBL/GenBank/DDBJ databases">
        <authorList>
            <person name="Van Ghelder C."/>
            <person name="Rancurel C."/>
        </authorList>
    </citation>
    <scope>NUCLEOTIDE SEQUENCE</scope>
    <source>
        <strain evidence="1">CNCM I-4278</strain>
    </source>
</reference>
<keyword evidence="2" id="KW-1185">Reference proteome</keyword>
<dbReference type="Proteomes" id="UP001152607">
    <property type="component" value="Unassembled WGS sequence"/>
</dbReference>
<sequence>MNCPQTAMPAQIPVHLLLALPGSGQTHCCRAINPLAPSTLSVGTAALGSTIDMSILLSHPPRVAWLEMLSYVRQRFFFSFLSFFLHVSSLHHLRTNLRS</sequence>
<dbReference type="EMBL" id="CAOQHR010000002">
    <property type="protein sequence ID" value="CAI6306082.1"/>
    <property type="molecule type" value="Genomic_DNA"/>
</dbReference>
<evidence type="ECO:0000313" key="1">
    <source>
        <dbReference type="EMBL" id="CAI6306082.1"/>
    </source>
</evidence>